<dbReference type="RefSeq" id="WP_260276853.1">
    <property type="nucleotide sequence ID" value="NZ_JANAVZ010000004.1"/>
</dbReference>
<reference evidence="9 10" key="1">
    <citation type="submission" date="2022-04" db="EMBL/GenBank/DDBJ databases">
        <title>Paracoccus sp. YLB-12 draft genome sequence.</title>
        <authorList>
            <person name="Yu L."/>
        </authorList>
    </citation>
    <scope>NUCLEOTIDE SEQUENCE [LARGE SCALE GENOMIC DNA]</scope>
    <source>
        <strain evidence="9 10">YLB-12</strain>
    </source>
</reference>
<dbReference type="Proteomes" id="UP001320702">
    <property type="component" value="Unassembled WGS sequence"/>
</dbReference>
<evidence type="ECO:0000256" key="5">
    <source>
        <dbReference type="ARBA" id="ARBA00038894"/>
    </source>
</evidence>
<dbReference type="InterPro" id="IPR006683">
    <property type="entry name" value="Thioestr_dom"/>
</dbReference>
<dbReference type="CDD" id="cd03443">
    <property type="entry name" value="PaaI_thioesterase"/>
    <property type="match status" value="1"/>
</dbReference>
<protein>
    <recommendedName>
        <fullName evidence="6">Medium/long-chain acyl-CoA thioesterase YigI</fullName>
        <ecNumber evidence="5">3.1.2.20</ecNumber>
    </recommendedName>
</protein>
<feature type="domain" description="Thioesterase" evidence="8">
    <location>
        <begin position="53"/>
        <end position="123"/>
    </location>
</feature>
<comment type="catalytic activity">
    <reaction evidence="7">
        <text>a medium-chain fatty acyl-CoA + H2O = a medium-chain fatty acid + CoA + H(+)</text>
        <dbReference type="Rhea" id="RHEA:68184"/>
        <dbReference type="ChEBI" id="CHEBI:15377"/>
        <dbReference type="ChEBI" id="CHEBI:15378"/>
        <dbReference type="ChEBI" id="CHEBI:57287"/>
        <dbReference type="ChEBI" id="CHEBI:59558"/>
        <dbReference type="ChEBI" id="CHEBI:90546"/>
    </reaction>
</comment>
<evidence type="ECO:0000256" key="3">
    <source>
        <dbReference type="ARBA" id="ARBA00036002"/>
    </source>
</evidence>
<comment type="similarity">
    <text evidence="4">Belongs to the YigI thioesterase family.</text>
</comment>
<evidence type="ECO:0000256" key="6">
    <source>
        <dbReference type="ARBA" id="ARBA00040062"/>
    </source>
</evidence>
<keyword evidence="10" id="KW-1185">Reference proteome</keyword>
<organism evidence="9 10">
    <name type="scientific">Paracoccus maritimus</name>
    <dbReference type="NCBI Taxonomy" id="2933292"/>
    <lineage>
        <taxon>Bacteria</taxon>
        <taxon>Pseudomonadati</taxon>
        <taxon>Pseudomonadota</taxon>
        <taxon>Alphaproteobacteria</taxon>
        <taxon>Rhodobacterales</taxon>
        <taxon>Paracoccaceae</taxon>
        <taxon>Paracoccus</taxon>
    </lineage>
</organism>
<dbReference type="PANTHER" id="PTHR43240">
    <property type="entry name" value="1,4-DIHYDROXY-2-NAPHTHOYL-COA THIOESTERASE 1"/>
    <property type="match status" value="1"/>
</dbReference>
<proteinExistence type="inferred from homology"/>
<evidence type="ECO:0000256" key="2">
    <source>
        <dbReference type="ARBA" id="ARBA00035880"/>
    </source>
</evidence>
<dbReference type="PANTHER" id="PTHR43240:SF20">
    <property type="entry name" value="MEDIUM_LONG-CHAIN ACYL-COA THIOESTERASE YIGI"/>
    <property type="match status" value="1"/>
</dbReference>
<dbReference type="Gene3D" id="3.10.129.10">
    <property type="entry name" value="Hotdog Thioesterase"/>
    <property type="match status" value="1"/>
</dbReference>
<keyword evidence="1" id="KW-0378">Hydrolase</keyword>
<name>A0ABT2K8U1_9RHOB</name>
<dbReference type="InterPro" id="IPR029069">
    <property type="entry name" value="HotDog_dom_sf"/>
</dbReference>
<accession>A0ABT2K8U1</accession>
<sequence length="153" mass="16486">MTDTELDRAVIRKIRDSFDRQGLMRHLGARIAEISAGVVTLQLPFRKELTQQHGFFHAGATSAIADSAGGYAGFTLFPENAEVLTTEFKLNLINPARGDLLEATGRVIKAGRTLTICQLDVWGVTGKARTHCATGLQTLIRVQANPPGGADRG</sequence>
<comment type="catalytic activity">
    <reaction evidence="3">
        <text>a long-chain fatty acyl-CoA + H2O = a long-chain fatty acid + CoA + H(+)</text>
        <dbReference type="Rhea" id="RHEA:67680"/>
        <dbReference type="ChEBI" id="CHEBI:15377"/>
        <dbReference type="ChEBI" id="CHEBI:15378"/>
        <dbReference type="ChEBI" id="CHEBI:57287"/>
        <dbReference type="ChEBI" id="CHEBI:57560"/>
        <dbReference type="ChEBI" id="CHEBI:83139"/>
    </reaction>
</comment>
<evidence type="ECO:0000313" key="9">
    <source>
        <dbReference type="EMBL" id="MCT4332958.1"/>
    </source>
</evidence>
<evidence type="ECO:0000256" key="1">
    <source>
        <dbReference type="ARBA" id="ARBA00022801"/>
    </source>
</evidence>
<dbReference type="InterPro" id="IPR003736">
    <property type="entry name" value="PAAI_dom"/>
</dbReference>
<evidence type="ECO:0000259" key="8">
    <source>
        <dbReference type="Pfam" id="PF03061"/>
    </source>
</evidence>
<evidence type="ECO:0000313" key="10">
    <source>
        <dbReference type="Proteomes" id="UP001320702"/>
    </source>
</evidence>
<comment type="caution">
    <text evidence="9">The sequence shown here is derived from an EMBL/GenBank/DDBJ whole genome shotgun (WGS) entry which is preliminary data.</text>
</comment>
<evidence type="ECO:0000256" key="7">
    <source>
        <dbReference type="ARBA" id="ARBA00048062"/>
    </source>
</evidence>
<dbReference type="NCBIfam" id="TIGR00369">
    <property type="entry name" value="unchar_dom_1"/>
    <property type="match status" value="1"/>
</dbReference>
<dbReference type="SUPFAM" id="SSF54637">
    <property type="entry name" value="Thioesterase/thiol ester dehydrase-isomerase"/>
    <property type="match status" value="1"/>
</dbReference>
<evidence type="ECO:0000256" key="4">
    <source>
        <dbReference type="ARBA" id="ARBA00038381"/>
    </source>
</evidence>
<dbReference type="EMBL" id="JANAVZ010000004">
    <property type="protein sequence ID" value="MCT4332958.1"/>
    <property type="molecule type" value="Genomic_DNA"/>
</dbReference>
<gene>
    <name evidence="9" type="ORF">MU516_08750</name>
</gene>
<dbReference type="Pfam" id="PF03061">
    <property type="entry name" value="4HBT"/>
    <property type="match status" value="1"/>
</dbReference>
<comment type="catalytic activity">
    <reaction evidence="2">
        <text>a fatty acyl-CoA + H2O = a fatty acid + CoA + H(+)</text>
        <dbReference type="Rhea" id="RHEA:16781"/>
        <dbReference type="ChEBI" id="CHEBI:15377"/>
        <dbReference type="ChEBI" id="CHEBI:15378"/>
        <dbReference type="ChEBI" id="CHEBI:28868"/>
        <dbReference type="ChEBI" id="CHEBI:57287"/>
        <dbReference type="ChEBI" id="CHEBI:77636"/>
        <dbReference type="EC" id="3.1.2.20"/>
    </reaction>
</comment>
<dbReference type="EC" id="3.1.2.20" evidence="5"/>